<name>A0A8D8DKA4_CULPI</name>
<accession>A0A8D8DKA4</accession>
<proteinExistence type="predicted"/>
<reference evidence="1" key="1">
    <citation type="submission" date="2021-05" db="EMBL/GenBank/DDBJ databases">
        <authorList>
            <person name="Alioto T."/>
            <person name="Alioto T."/>
            <person name="Gomez Garrido J."/>
        </authorList>
    </citation>
    <scope>NUCLEOTIDE SEQUENCE</scope>
</reference>
<organism evidence="1">
    <name type="scientific">Culex pipiens</name>
    <name type="common">House mosquito</name>
    <dbReference type="NCBI Taxonomy" id="7175"/>
    <lineage>
        <taxon>Eukaryota</taxon>
        <taxon>Metazoa</taxon>
        <taxon>Ecdysozoa</taxon>
        <taxon>Arthropoda</taxon>
        <taxon>Hexapoda</taxon>
        <taxon>Insecta</taxon>
        <taxon>Pterygota</taxon>
        <taxon>Neoptera</taxon>
        <taxon>Endopterygota</taxon>
        <taxon>Diptera</taxon>
        <taxon>Nematocera</taxon>
        <taxon>Culicoidea</taxon>
        <taxon>Culicidae</taxon>
        <taxon>Culicinae</taxon>
        <taxon>Culicini</taxon>
        <taxon>Culex</taxon>
        <taxon>Culex</taxon>
    </lineage>
</organism>
<dbReference type="EMBL" id="HBUE01097516">
    <property type="protein sequence ID" value="CAG6483687.1"/>
    <property type="molecule type" value="Transcribed_RNA"/>
</dbReference>
<protein>
    <submittedName>
        <fullName evidence="1">(northern house mosquito) hypothetical protein</fullName>
    </submittedName>
</protein>
<dbReference type="EMBL" id="HBUE01163401">
    <property type="protein sequence ID" value="CAG6511372.1"/>
    <property type="molecule type" value="Transcribed_RNA"/>
</dbReference>
<evidence type="ECO:0000313" key="1">
    <source>
        <dbReference type="EMBL" id="CAG6511372.1"/>
    </source>
</evidence>
<dbReference type="EMBL" id="HBUE01268630">
    <property type="protein sequence ID" value="CAG6562794.1"/>
    <property type="molecule type" value="Transcribed_RNA"/>
</dbReference>
<sequence>MVAKSSSIRLTRPAAALRNRRQFRKAVGGASPTTALTTLASSCNCTGSCRSKWSPSERPTRICSNCAQNWRKTAVTGQSRSAEPSCTTCANSSNQFCCEHKSPN</sequence>
<dbReference type="AlphaFoldDB" id="A0A8D8DKA4"/>